<reference evidence="1" key="1">
    <citation type="journal article" date="2014" name="Front. Microbiol.">
        <title>High frequency of phylogenetically diverse reductive dehalogenase-homologous genes in deep subseafloor sedimentary metagenomes.</title>
        <authorList>
            <person name="Kawai M."/>
            <person name="Futagami T."/>
            <person name="Toyoda A."/>
            <person name="Takaki Y."/>
            <person name="Nishi S."/>
            <person name="Hori S."/>
            <person name="Arai W."/>
            <person name="Tsubouchi T."/>
            <person name="Morono Y."/>
            <person name="Uchiyama I."/>
            <person name="Ito T."/>
            <person name="Fujiyama A."/>
            <person name="Inagaki F."/>
            <person name="Takami H."/>
        </authorList>
    </citation>
    <scope>NUCLEOTIDE SEQUENCE</scope>
    <source>
        <strain evidence="1">Expedition CK06-06</strain>
    </source>
</reference>
<proteinExistence type="predicted"/>
<dbReference type="SUPFAM" id="SSF48452">
    <property type="entry name" value="TPR-like"/>
    <property type="match status" value="2"/>
</dbReference>
<gene>
    <name evidence="1" type="ORF">S03H2_14632</name>
</gene>
<comment type="caution">
    <text evidence="1">The sequence shown here is derived from an EMBL/GenBank/DDBJ whole genome shotgun (WGS) entry which is preliminary data.</text>
</comment>
<name>X1FHG5_9ZZZZ</name>
<organism evidence="1">
    <name type="scientific">marine sediment metagenome</name>
    <dbReference type="NCBI Taxonomy" id="412755"/>
    <lineage>
        <taxon>unclassified sequences</taxon>
        <taxon>metagenomes</taxon>
        <taxon>ecological metagenomes</taxon>
    </lineage>
</organism>
<sequence>GEFLYSVASLIEETDHSKSLKILELVDRYWEKQISSYKLQAKLHEIAEIYIRLADLHADKFKDPKLSRKNIRNSINFLKQESKLLKDFNEIRKLAQNYQNIAELYLKISDFKRATRFYAFVIEVSKSLHYFDLLAYSYQQIASCFQELDDYDRSNNLILDGIEYFLDLFEEYEEKNDNLTVAQLSQVLRKLYQLIDDNKQFVNYSKKEAGAYINLAENIEKIPENFQKIATFYRGAALCYQEINNNLIESASCFVLAGNYSEKIKDYNESAVNFFNAAVTFKEMNNLDMTYKHFIKAADNYWKDGNVNDSTECYLNAYDIAVEGNLEYNQFGLFNQIVRGLSIIAKEGLKNKKFYTAATLILESIKFYQKLDTAKDFLLKEMVRNVYKYYYKAANLKKIRRANS</sequence>
<dbReference type="AlphaFoldDB" id="X1FHG5"/>
<dbReference type="InterPro" id="IPR019734">
    <property type="entry name" value="TPR_rpt"/>
</dbReference>
<dbReference type="EMBL" id="BARU01007429">
    <property type="protein sequence ID" value="GAH45081.1"/>
    <property type="molecule type" value="Genomic_DNA"/>
</dbReference>
<feature type="non-terminal residue" evidence="1">
    <location>
        <position position="404"/>
    </location>
</feature>
<dbReference type="Gene3D" id="1.25.40.10">
    <property type="entry name" value="Tetratricopeptide repeat domain"/>
    <property type="match status" value="2"/>
</dbReference>
<dbReference type="InterPro" id="IPR011990">
    <property type="entry name" value="TPR-like_helical_dom_sf"/>
</dbReference>
<dbReference type="PROSITE" id="PS50005">
    <property type="entry name" value="TPR"/>
    <property type="match status" value="1"/>
</dbReference>
<accession>X1FHG5</accession>
<evidence type="ECO:0008006" key="2">
    <source>
        <dbReference type="Google" id="ProtNLM"/>
    </source>
</evidence>
<protein>
    <recommendedName>
        <fullName evidence="2">MalT-like TPR region domain-containing protein</fullName>
    </recommendedName>
</protein>
<evidence type="ECO:0000313" key="1">
    <source>
        <dbReference type="EMBL" id="GAH45081.1"/>
    </source>
</evidence>
<feature type="non-terminal residue" evidence="1">
    <location>
        <position position="1"/>
    </location>
</feature>